<evidence type="ECO:0000256" key="1">
    <source>
        <dbReference type="SAM" id="Phobius"/>
    </source>
</evidence>
<keyword evidence="1" id="KW-1133">Transmembrane helix</keyword>
<dbReference type="OrthoDB" id="7357768at2"/>
<organism evidence="2 3">
    <name type="scientific">Magnetospirillum fulvum MGU-K5</name>
    <dbReference type="NCBI Taxonomy" id="1316936"/>
    <lineage>
        <taxon>Bacteria</taxon>
        <taxon>Pseudomonadati</taxon>
        <taxon>Pseudomonadota</taxon>
        <taxon>Alphaproteobacteria</taxon>
        <taxon>Rhodospirillales</taxon>
        <taxon>Rhodospirillaceae</taxon>
        <taxon>Magnetospirillum</taxon>
    </lineage>
</organism>
<dbReference type="AlphaFoldDB" id="S9S7B4"/>
<feature type="transmembrane region" description="Helical" evidence="1">
    <location>
        <begin position="45"/>
        <end position="65"/>
    </location>
</feature>
<evidence type="ECO:0000313" key="3">
    <source>
        <dbReference type="Proteomes" id="UP000015350"/>
    </source>
</evidence>
<gene>
    <name evidence="2" type="ORF">K678_09273</name>
</gene>
<evidence type="ECO:0008006" key="4">
    <source>
        <dbReference type="Google" id="ProtNLM"/>
    </source>
</evidence>
<protein>
    <recommendedName>
        <fullName evidence="4">Lipopolysaccharide assembly protein A domain-containing protein</fullName>
    </recommendedName>
</protein>
<comment type="caution">
    <text evidence="2">The sequence shown here is derived from an EMBL/GenBank/DDBJ whole genome shotgun (WGS) entry which is preliminary data.</text>
</comment>
<dbReference type="Proteomes" id="UP000015350">
    <property type="component" value="Unassembled WGS sequence"/>
</dbReference>
<name>S9S7B4_MAGFU</name>
<dbReference type="EMBL" id="AQPH01000030">
    <property type="protein sequence ID" value="EPY01777.1"/>
    <property type="molecule type" value="Genomic_DNA"/>
</dbReference>
<dbReference type="STRING" id="1316936.K678_09273"/>
<keyword evidence="1" id="KW-0472">Membrane</keyword>
<proteinExistence type="predicted"/>
<reference evidence="2 3" key="1">
    <citation type="submission" date="2013-04" db="EMBL/GenBank/DDBJ databases">
        <authorList>
            <person name="Kuznetsov B."/>
            <person name="Ivanovsky R."/>
        </authorList>
    </citation>
    <scope>NUCLEOTIDE SEQUENCE [LARGE SCALE GENOMIC DNA]</scope>
    <source>
        <strain evidence="2 3">MGU-K5</strain>
    </source>
</reference>
<accession>S9S7B4</accession>
<sequence length="99" mass="10755">MNRLFGWTVGIPLILLIAVFAISNRAAVHLELWPLPLEPVELPAFLAVLLPLVIGLIGGVTLSWLTATPTRRLARDQARRIESLERQLGAIKGRPDGGG</sequence>
<evidence type="ECO:0000313" key="2">
    <source>
        <dbReference type="EMBL" id="EPY01777.1"/>
    </source>
</evidence>
<dbReference type="RefSeq" id="WP_021132187.1">
    <property type="nucleotide sequence ID" value="NZ_AQPH01000030.1"/>
</dbReference>
<dbReference type="GO" id="GO:0005886">
    <property type="term" value="C:plasma membrane"/>
    <property type="evidence" value="ECO:0007669"/>
    <property type="project" value="InterPro"/>
</dbReference>
<keyword evidence="1" id="KW-0812">Transmembrane</keyword>
<dbReference type="eggNOG" id="COG5416">
    <property type="taxonomic scope" value="Bacteria"/>
</dbReference>